<comment type="caution">
    <text evidence="2">The sequence shown here is derived from an EMBL/GenBank/DDBJ whole genome shotgun (WGS) entry which is preliminary data.</text>
</comment>
<sequence>MPRRWQRTKRVHRSRRRRLVLASGLAAGATAAIVGRQKRSRRTAPDDSELSET</sequence>
<gene>
    <name evidence="2" type="ORF">CLV30_109112</name>
</gene>
<evidence type="ECO:0000313" key="3">
    <source>
        <dbReference type="Proteomes" id="UP000243528"/>
    </source>
</evidence>
<evidence type="ECO:0000256" key="1">
    <source>
        <dbReference type="SAM" id="MobiDB-lite"/>
    </source>
</evidence>
<keyword evidence="3" id="KW-1185">Reference proteome</keyword>
<evidence type="ECO:0000313" key="2">
    <source>
        <dbReference type="EMBL" id="PSL02804.1"/>
    </source>
</evidence>
<organism evidence="2 3">
    <name type="scientific">Haloactinopolyspora alba</name>
    <dbReference type="NCBI Taxonomy" id="648780"/>
    <lineage>
        <taxon>Bacteria</taxon>
        <taxon>Bacillati</taxon>
        <taxon>Actinomycetota</taxon>
        <taxon>Actinomycetes</taxon>
        <taxon>Jiangellales</taxon>
        <taxon>Jiangellaceae</taxon>
        <taxon>Haloactinopolyspora</taxon>
    </lineage>
</organism>
<name>A0A2P8E011_9ACTN</name>
<protein>
    <submittedName>
        <fullName evidence="2">Uncharacterized protein</fullName>
    </submittedName>
</protein>
<reference evidence="2 3" key="1">
    <citation type="submission" date="2018-03" db="EMBL/GenBank/DDBJ databases">
        <title>Genomic Encyclopedia of Archaeal and Bacterial Type Strains, Phase II (KMG-II): from individual species to whole genera.</title>
        <authorList>
            <person name="Goeker M."/>
        </authorList>
    </citation>
    <scope>NUCLEOTIDE SEQUENCE [LARGE SCALE GENOMIC DNA]</scope>
    <source>
        <strain evidence="2 3">DSM 45211</strain>
    </source>
</reference>
<dbReference type="RefSeq" id="WP_165358629.1">
    <property type="nucleotide sequence ID" value="NZ_PYGE01000009.1"/>
</dbReference>
<accession>A0A2P8E011</accession>
<feature type="region of interest" description="Disordered" evidence="1">
    <location>
        <begin position="32"/>
        <end position="53"/>
    </location>
</feature>
<proteinExistence type="predicted"/>
<dbReference type="AlphaFoldDB" id="A0A2P8E011"/>
<dbReference type="Proteomes" id="UP000243528">
    <property type="component" value="Unassembled WGS sequence"/>
</dbReference>
<dbReference type="EMBL" id="PYGE01000009">
    <property type="protein sequence ID" value="PSL02804.1"/>
    <property type="molecule type" value="Genomic_DNA"/>
</dbReference>